<reference evidence="1" key="2">
    <citation type="journal article" date="2015" name="Data Brief">
        <title>Shoot transcriptome of the giant reed, Arundo donax.</title>
        <authorList>
            <person name="Barrero R.A."/>
            <person name="Guerrero F.D."/>
            <person name="Moolhuijzen P."/>
            <person name="Goolsby J.A."/>
            <person name="Tidwell J."/>
            <person name="Bellgard S.E."/>
            <person name="Bellgard M.I."/>
        </authorList>
    </citation>
    <scope>NUCLEOTIDE SEQUENCE</scope>
    <source>
        <tissue evidence="1">Shoot tissue taken approximately 20 cm above the soil surface</tissue>
    </source>
</reference>
<reference evidence="1" key="1">
    <citation type="submission" date="2014-09" db="EMBL/GenBank/DDBJ databases">
        <authorList>
            <person name="Magalhaes I.L.F."/>
            <person name="Oliveira U."/>
            <person name="Santos F.R."/>
            <person name="Vidigal T.H.D.A."/>
            <person name="Brescovit A.D."/>
            <person name="Santos A.J."/>
        </authorList>
    </citation>
    <scope>NUCLEOTIDE SEQUENCE</scope>
    <source>
        <tissue evidence="1">Shoot tissue taken approximately 20 cm above the soil surface</tissue>
    </source>
</reference>
<sequence length="44" mass="4992">MPFTKREVKEATFQMESNKAPGPDGFPVDFYQTFSDEGRSYGVV</sequence>
<dbReference type="EMBL" id="GBRH01273167">
    <property type="protein sequence ID" value="JAD24728.1"/>
    <property type="molecule type" value="Transcribed_RNA"/>
</dbReference>
<evidence type="ECO:0000313" key="1">
    <source>
        <dbReference type="EMBL" id="JAD24728.1"/>
    </source>
</evidence>
<dbReference type="AlphaFoldDB" id="A0A0A8YG21"/>
<protein>
    <submittedName>
        <fullName evidence="1">Uncharacterized protein</fullName>
    </submittedName>
</protein>
<organism evidence="1">
    <name type="scientific">Arundo donax</name>
    <name type="common">Giant reed</name>
    <name type="synonym">Donax arundinaceus</name>
    <dbReference type="NCBI Taxonomy" id="35708"/>
    <lineage>
        <taxon>Eukaryota</taxon>
        <taxon>Viridiplantae</taxon>
        <taxon>Streptophyta</taxon>
        <taxon>Embryophyta</taxon>
        <taxon>Tracheophyta</taxon>
        <taxon>Spermatophyta</taxon>
        <taxon>Magnoliopsida</taxon>
        <taxon>Liliopsida</taxon>
        <taxon>Poales</taxon>
        <taxon>Poaceae</taxon>
        <taxon>PACMAD clade</taxon>
        <taxon>Arundinoideae</taxon>
        <taxon>Arundineae</taxon>
        <taxon>Arundo</taxon>
    </lineage>
</organism>
<accession>A0A0A8YG21</accession>
<name>A0A0A8YG21_ARUDO</name>
<proteinExistence type="predicted"/>